<protein>
    <submittedName>
        <fullName evidence="1">Uncharacterized protein</fullName>
    </submittedName>
</protein>
<organism evidence="1 2">
    <name type="scientific">Lepraria finkii</name>
    <dbReference type="NCBI Taxonomy" id="1340010"/>
    <lineage>
        <taxon>Eukaryota</taxon>
        <taxon>Fungi</taxon>
        <taxon>Dikarya</taxon>
        <taxon>Ascomycota</taxon>
        <taxon>Pezizomycotina</taxon>
        <taxon>Lecanoromycetes</taxon>
        <taxon>OSLEUM clade</taxon>
        <taxon>Lecanoromycetidae</taxon>
        <taxon>Lecanorales</taxon>
        <taxon>Lecanorineae</taxon>
        <taxon>Stereocaulaceae</taxon>
        <taxon>Lepraria</taxon>
    </lineage>
</organism>
<accession>A0ABR4BR08</accession>
<name>A0ABR4BR08_9LECA</name>
<comment type="caution">
    <text evidence="1">The sequence shown here is derived from an EMBL/GenBank/DDBJ whole genome shotgun (WGS) entry which is preliminary data.</text>
</comment>
<dbReference type="Proteomes" id="UP001590951">
    <property type="component" value="Unassembled WGS sequence"/>
</dbReference>
<sequence length="101" mass="11081">MAQSGFPSHPLSLSLSLGFRATTTQNKSMKSSSWRRRGVLPSYIALEMFSKKANATLGGIRSFRSSEFSVFGISHLLHSLLPISSNASRKLHPSLSIPRHP</sequence>
<gene>
    <name evidence="1" type="ORF">ABVK25_000697</name>
</gene>
<reference evidence="1 2" key="1">
    <citation type="submission" date="2024-09" db="EMBL/GenBank/DDBJ databases">
        <title>Rethinking Asexuality: The Enigmatic Case of Functional Sexual Genes in Lepraria (Stereocaulaceae).</title>
        <authorList>
            <person name="Doellman M."/>
            <person name="Sun Y."/>
            <person name="Barcenas-Pena A."/>
            <person name="Lumbsch H.T."/>
            <person name="Grewe F."/>
        </authorList>
    </citation>
    <scope>NUCLEOTIDE SEQUENCE [LARGE SCALE GENOMIC DNA]</scope>
    <source>
        <strain evidence="1 2">Grewe 0041</strain>
    </source>
</reference>
<evidence type="ECO:0000313" key="1">
    <source>
        <dbReference type="EMBL" id="KAL2059404.1"/>
    </source>
</evidence>
<proteinExistence type="predicted"/>
<dbReference type="EMBL" id="JBHFEH010000001">
    <property type="protein sequence ID" value="KAL2059404.1"/>
    <property type="molecule type" value="Genomic_DNA"/>
</dbReference>
<keyword evidence="2" id="KW-1185">Reference proteome</keyword>
<evidence type="ECO:0000313" key="2">
    <source>
        <dbReference type="Proteomes" id="UP001590951"/>
    </source>
</evidence>